<protein>
    <submittedName>
        <fullName evidence="1">Uncharacterized protein</fullName>
    </submittedName>
</protein>
<proteinExistence type="predicted"/>
<keyword evidence="2" id="KW-1185">Reference proteome</keyword>
<sequence length="53" mass="5963">MNKIITIFHTIFTPARIRGLMGPHTGAHGHRHAGPDKIQTIFAKDTKENKMLL</sequence>
<name>A0ABN0BM14_BACFG</name>
<dbReference type="EMBL" id="EQ973214">
    <property type="protein sequence ID" value="EFR53878.1"/>
    <property type="molecule type" value="Genomic_DNA"/>
</dbReference>
<evidence type="ECO:0000313" key="1">
    <source>
        <dbReference type="EMBL" id="EFR53878.1"/>
    </source>
</evidence>
<organism evidence="1 2">
    <name type="scientific">Bacteroides fragilis 3_1_12</name>
    <dbReference type="NCBI Taxonomy" id="457424"/>
    <lineage>
        <taxon>Bacteria</taxon>
        <taxon>Pseudomonadati</taxon>
        <taxon>Bacteroidota</taxon>
        <taxon>Bacteroidia</taxon>
        <taxon>Bacteroidales</taxon>
        <taxon>Bacteroidaceae</taxon>
        <taxon>Bacteroides</taxon>
    </lineage>
</organism>
<reference evidence="1 2" key="1">
    <citation type="submission" date="2008-12" db="EMBL/GenBank/DDBJ databases">
        <title>Annotation of Bacteroides fragilis strain 3_1_12.</title>
        <authorList>
            <consortium name="The Broad Institute Genome Sequencing Platform"/>
            <person name="Ward D."/>
            <person name="Young S.K."/>
            <person name="Kodira C.D."/>
            <person name="Zeng Q."/>
            <person name="Koehrsen M."/>
            <person name="Alvarado L."/>
            <person name="Berlin A."/>
            <person name="Borenstein D."/>
            <person name="Chen Z."/>
            <person name="Engels R."/>
            <person name="Freedman E."/>
            <person name="Gellesch M."/>
            <person name="Goldberg J."/>
            <person name="Griggs A."/>
            <person name="Gujja S."/>
            <person name="Heiman D."/>
            <person name="Hepburn T."/>
            <person name="Howarth C."/>
            <person name="Jen D."/>
            <person name="Larson L."/>
            <person name="Lewis B."/>
            <person name="Mehta T."/>
            <person name="Park D."/>
            <person name="Pearson M."/>
            <person name="Roberts A."/>
            <person name="Saif S."/>
            <person name="Shea T."/>
            <person name="Shenoy N."/>
            <person name="Sisk P."/>
            <person name="Stolte C."/>
            <person name="Sykes S."/>
            <person name="Walk T."/>
            <person name="White J."/>
            <person name="Yandava C."/>
            <person name="Allen-Vercoe E."/>
            <person name="Strauss J."/>
            <person name="Ambrose C."/>
            <person name="Lander E."/>
            <person name="Nusbaum C."/>
            <person name="Galagan J."/>
            <person name="Birren B."/>
        </authorList>
    </citation>
    <scope>NUCLEOTIDE SEQUENCE [LARGE SCALE GENOMIC DNA]</scope>
    <source>
        <strain evidence="1 2">3_1_12</strain>
    </source>
</reference>
<accession>A0ABN0BM14</accession>
<gene>
    <name evidence="1" type="ORF">BFAG_02576</name>
</gene>
<evidence type="ECO:0000313" key="2">
    <source>
        <dbReference type="Proteomes" id="UP000005101"/>
    </source>
</evidence>
<dbReference type="Proteomes" id="UP000005101">
    <property type="component" value="Unassembled WGS sequence"/>
</dbReference>